<evidence type="ECO:0000313" key="3">
    <source>
        <dbReference type="EnsemblPlants" id="KEH15595"/>
    </source>
</evidence>
<dbReference type="EMBL" id="KL403482">
    <property type="protein sequence ID" value="KEH15595.1"/>
    <property type="molecule type" value="Genomic_DNA"/>
</dbReference>
<feature type="compositionally biased region" description="Low complexity" evidence="1">
    <location>
        <begin position="1"/>
        <end position="16"/>
    </location>
</feature>
<name>A0A072TPT7_MEDTR</name>
<evidence type="ECO:0000313" key="4">
    <source>
        <dbReference type="Proteomes" id="UP000002051"/>
    </source>
</evidence>
<proteinExistence type="predicted"/>
<protein>
    <submittedName>
        <fullName evidence="2 3">Uncharacterized protein</fullName>
    </submittedName>
</protein>
<dbReference type="AlphaFoldDB" id="A0A072TPT7"/>
<reference evidence="2 4" key="1">
    <citation type="journal article" date="2011" name="Nature">
        <title>The Medicago genome provides insight into the evolution of rhizobial symbioses.</title>
        <authorList>
            <person name="Young N.D."/>
            <person name="Debelle F."/>
            <person name="Oldroyd G.E."/>
            <person name="Geurts R."/>
            <person name="Cannon S.B."/>
            <person name="Udvardi M.K."/>
            <person name="Benedito V.A."/>
            <person name="Mayer K.F."/>
            <person name="Gouzy J."/>
            <person name="Schoof H."/>
            <person name="Van de Peer Y."/>
            <person name="Proost S."/>
            <person name="Cook D.R."/>
            <person name="Meyers B.C."/>
            <person name="Spannagl M."/>
            <person name="Cheung F."/>
            <person name="De Mita S."/>
            <person name="Krishnakumar V."/>
            <person name="Gundlach H."/>
            <person name="Zhou S."/>
            <person name="Mudge J."/>
            <person name="Bharti A.K."/>
            <person name="Murray J.D."/>
            <person name="Naoumkina M.A."/>
            <person name="Rosen B."/>
            <person name="Silverstein K.A."/>
            <person name="Tang H."/>
            <person name="Rombauts S."/>
            <person name="Zhao P.X."/>
            <person name="Zhou P."/>
            <person name="Barbe V."/>
            <person name="Bardou P."/>
            <person name="Bechner M."/>
            <person name="Bellec A."/>
            <person name="Berger A."/>
            <person name="Berges H."/>
            <person name="Bidwell S."/>
            <person name="Bisseling T."/>
            <person name="Choisne N."/>
            <person name="Couloux A."/>
            <person name="Denny R."/>
            <person name="Deshpande S."/>
            <person name="Dai X."/>
            <person name="Doyle J.J."/>
            <person name="Dudez A.M."/>
            <person name="Farmer A.D."/>
            <person name="Fouteau S."/>
            <person name="Franken C."/>
            <person name="Gibelin C."/>
            <person name="Gish J."/>
            <person name="Goldstein S."/>
            <person name="Gonzalez A.J."/>
            <person name="Green P.J."/>
            <person name="Hallab A."/>
            <person name="Hartog M."/>
            <person name="Hua A."/>
            <person name="Humphray S.J."/>
            <person name="Jeong D.H."/>
            <person name="Jing Y."/>
            <person name="Jocker A."/>
            <person name="Kenton S.M."/>
            <person name="Kim D.J."/>
            <person name="Klee K."/>
            <person name="Lai H."/>
            <person name="Lang C."/>
            <person name="Lin S."/>
            <person name="Macmil S.L."/>
            <person name="Magdelenat G."/>
            <person name="Matthews L."/>
            <person name="McCorrison J."/>
            <person name="Monaghan E.L."/>
            <person name="Mun J.H."/>
            <person name="Najar F.Z."/>
            <person name="Nicholson C."/>
            <person name="Noirot C."/>
            <person name="O'Bleness M."/>
            <person name="Paule C.R."/>
            <person name="Poulain J."/>
            <person name="Prion F."/>
            <person name="Qin B."/>
            <person name="Qu C."/>
            <person name="Retzel E.F."/>
            <person name="Riddle C."/>
            <person name="Sallet E."/>
            <person name="Samain S."/>
            <person name="Samson N."/>
            <person name="Sanders I."/>
            <person name="Saurat O."/>
            <person name="Scarpelli C."/>
            <person name="Schiex T."/>
            <person name="Segurens B."/>
            <person name="Severin A.J."/>
            <person name="Sherrier D.J."/>
            <person name="Shi R."/>
            <person name="Sims S."/>
            <person name="Singer S.R."/>
            <person name="Sinharoy S."/>
            <person name="Sterck L."/>
            <person name="Viollet A."/>
            <person name="Wang B.B."/>
            <person name="Wang K."/>
            <person name="Wang M."/>
            <person name="Wang X."/>
            <person name="Warfsmann J."/>
            <person name="Weissenbach J."/>
            <person name="White D.D."/>
            <person name="White J.D."/>
            <person name="Wiley G.B."/>
            <person name="Wincker P."/>
            <person name="Xing Y."/>
            <person name="Yang L."/>
            <person name="Yao Z."/>
            <person name="Ying F."/>
            <person name="Zhai J."/>
            <person name="Zhou L."/>
            <person name="Zuber A."/>
            <person name="Denarie J."/>
            <person name="Dixon R.A."/>
            <person name="May G.D."/>
            <person name="Schwartz D.C."/>
            <person name="Rogers J."/>
            <person name="Quetier F."/>
            <person name="Town C.D."/>
            <person name="Roe B.A."/>
        </authorList>
    </citation>
    <scope>NUCLEOTIDE SEQUENCE [LARGE SCALE GENOMIC DNA]</scope>
    <source>
        <strain evidence="2">A17</strain>
        <strain evidence="3 4">cv. Jemalong A17</strain>
    </source>
</reference>
<reference evidence="2 4" key="2">
    <citation type="journal article" date="2014" name="BMC Genomics">
        <title>An improved genome release (version Mt4.0) for the model legume Medicago truncatula.</title>
        <authorList>
            <person name="Tang H."/>
            <person name="Krishnakumar V."/>
            <person name="Bidwell S."/>
            <person name="Rosen B."/>
            <person name="Chan A."/>
            <person name="Zhou S."/>
            <person name="Gentzbittel L."/>
            <person name="Childs K.L."/>
            <person name="Yandell M."/>
            <person name="Gundlach H."/>
            <person name="Mayer K.F."/>
            <person name="Schwartz D.C."/>
            <person name="Town C.D."/>
        </authorList>
    </citation>
    <scope>GENOME REANNOTATION</scope>
    <source>
        <strain evidence="2">A17</strain>
        <strain evidence="3 4">cv. Jemalong A17</strain>
    </source>
</reference>
<feature type="region of interest" description="Disordered" evidence="1">
    <location>
        <begin position="1"/>
        <end position="25"/>
    </location>
</feature>
<reference evidence="3" key="3">
    <citation type="submission" date="2015-06" db="UniProtKB">
        <authorList>
            <consortium name="EnsemblPlants"/>
        </authorList>
    </citation>
    <scope>IDENTIFICATION</scope>
    <source>
        <strain evidence="3">cv. Jemalong A17</strain>
    </source>
</reference>
<accession>A0A072TPT7</accession>
<dbReference type="Proteomes" id="UP000002051">
    <property type="component" value="Unassembled WGS sequence"/>
</dbReference>
<evidence type="ECO:0000313" key="2">
    <source>
        <dbReference type="EMBL" id="KEH15595.1"/>
    </source>
</evidence>
<evidence type="ECO:0000256" key="1">
    <source>
        <dbReference type="SAM" id="MobiDB-lite"/>
    </source>
</evidence>
<gene>
    <name evidence="2" type="ORF">MTR_0758s0030</name>
</gene>
<dbReference type="HOGENOM" id="CLU_1998409_0_0_1"/>
<organism evidence="2 4">
    <name type="scientific">Medicago truncatula</name>
    <name type="common">Barrel medic</name>
    <name type="synonym">Medicago tribuloides</name>
    <dbReference type="NCBI Taxonomy" id="3880"/>
    <lineage>
        <taxon>Eukaryota</taxon>
        <taxon>Viridiplantae</taxon>
        <taxon>Streptophyta</taxon>
        <taxon>Embryophyta</taxon>
        <taxon>Tracheophyta</taxon>
        <taxon>Spermatophyta</taxon>
        <taxon>Magnoliopsida</taxon>
        <taxon>eudicotyledons</taxon>
        <taxon>Gunneridae</taxon>
        <taxon>Pentapetalae</taxon>
        <taxon>rosids</taxon>
        <taxon>fabids</taxon>
        <taxon>Fabales</taxon>
        <taxon>Fabaceae</taxon>
        <taxon>Papilionoideae</taxon>
        <taxon>50 kb inversion clade</taxon>
        <taxon>NPAAA clade</taxon>
        <taxon>Hologalegina</taxon>
        <taxon>IRL clade</taxon>
        <taxon>Trifolieae</taxon>
        <taxon>Medicago</taxon>
    </lineage>
</organism>
<dbReference type="EnsemblPlants" id="KEH15595">
    <property type="protein sequence ID" value="KEH15595"/>
    <property type="gene ID" value="MTR_0758s0030"/>
</dbReference>
<keyword evidence="4" id="KW-1185">Reference proteome</keyword>
<sequence>MSTGEGSSTSYKSSSSIKPPMFNRDPDTFSWWKTKMYSHIMGLDEELCDVLEDGVGDLVLDEEGTTIDRKKHTTAQKKMHKKHHKIRGILVAALPHKEYFKMSDKSIVKAMFASL</sequence>